<dbReference type="PANTHER" id="PTHR30419">
    <property type="entry name" value="HTH-TYPE TRANSCRIPTIONAL REGULATOR YBHD"/>
    <property type="match status" value="1"/>
</dbReference>
<feature type="domain" description="HTH lysR-type" evidence="5">
    <location>
        <begin position="3"/>
        <end position="60"/>
    </location>
</feature>
<dbReference type="InterPro" id="IPR050950">
    <property type="entry name" value="HTH-type_LysR_regulators"/>
</dbReference>
<keyword evidence="2" id="KW-0805">Transcription regulation</keyword>
<protein>
    <submittedName>
        <fullName evidence="6">Transcriptional regulator LysR family</fullName>
    </submittedName>
</protein>
<evidence type="ECO:0000256" key="1">
    <source>
        <dbReference type="ARBA" id="ARBA00009437"/>
    </source>
</evidence>
<sequence>MHFDFADLRLFARIAEEENLSRGAKKAFLSPAAASARLKALEEQLGTRLFYRESKGLALTPAGGRLLRHARVIERQFEHVRSEFEEFSKESVGHIRIFANTTAVTEFMPEVLSRFLAERHAVTVDLQERLTRDIIRGVLDGSADLGIISGPTNSEGLEVIHFSTDKLVLVTPVGHPLTLKKGVCFDDTLDYEHVSLHEGSTLHAFLTDLVRDQRRKLQIRIQIRSFEAACRMIEAGVGVGILPLSAALRHRRTMKLAIMELPEPWAIRERTVIVRELEGLPSCAKALIDALIEAAETAGGSPDDAAERGLL</sequence>
<dbReference type="Gene3D" id="3.40.190.290">
    <property type="match status" value="1"/>
</dbReference>
<dbReference type="SUPFAM" id="SSF53850">
    <property type="entry name" value="Periplasmic binding protein-like II"/>
    <property type="match status" value="1"/>
</dbReference>
<dbReference type="InterPro" id="IPR036390">
    <property type="entry name" value="WH_DNA-bd_sf"/>
</dbReference>
<dbReference type="PANTHER" id="PTHR30419:SF2">
    <property type="entry name" value="LYSR FAMILY TRANSCRIPTIONAL REGULATOR"/>
    <property type="match status" value="1"/>
</dbReference>
<dbReference type="RefSeq" id="WP_013959425.1">
    <property type="nucleotide sequence ID" value="NC_015727.1"/>
</dbReference>
<dbReference type="FunFam" id="1.10.10.10:FF:000001">
    <property type="entry name" value="LysR family transcriptional regulator"/>
    <property type="match status" value="1"/>
</dbReference>
<evidence type="ECO:0000256" key="2">
    <source>
        <dbReference type="ARBA" id="ARBA00023015"/>
    </source>
</evidence>
<dbReference type="KEGG" id="cnc:CNE_BB1p09820"/>
<dbReference type="GO" id="GO:0003677">
    <property type="term" value="F:DNA binding"/>
    <property type="evidence" value="ECO:0007669"/>
    <property type="project" value="UniProtKB-KW"/>
</dbReference>
<evidence type="ECO:0000259" key="5">
    <source>
        <dbReference type="PROSITE" id="PS50931"/>
    </source>
</evidence>
<geneLocation type="plasmid" evidence="6 7">
    <name>pBB1</name>
</geneLocation>
<dbReference type="InterPro" id="IPR005119">
    <property type="entry name" value="LysR_subst-bd"/>
</dbReference>
<dbReference type="Gene3D" id="1.10.10.10">
    <property type="entry name" value="Winged helix-like DNA-binding domain superfamily/Winged helix DNA-binding domain"/>
    <property type="match status" value="1"/>
</dbReference>
<dbReference type="EMBL" id="CP002879">
    <property type="protein sequence ID" value="AEI82393.1"/>
    <property type="molecule type" value="Genomic_DNA"/>
</dbReference>
<dbReference type="GO" id="GO:0003700">
    <property type="term" value="F:DNA-binding transcription factor activity"/>
    <property type="evidence" value="ECO:0007669"/>
    <property type="project" value="InterPro"/>
</dbReference>
<dbReference type="AlphaFoldDB" id="F8GUI9"/>
<evidence type="ECO:0000313" key="7">
    <source>
        <dbReference type="Proteomes" id="UP000006798"/>
    </source>
</evidence>
<keyword evidence="3" id="KW-0238">DNA-binding</keyword>
<dbReference type="InterPro" id="IPR036388">
    <property type="entry name" value="WH-like_DNA-bd_sf"/>
</dbReference>
<evidence type="ECO:0000256" key="4">
    <source>
        <dbReference type="ARBA" id="ARBA00023163"/>
    </source>
</evidence>
<name>F8GUI9_CUPNN</name>
<dbReference type="InterPro" id="IPR000847">
    <property type="entry name" value="LysR_HTH_N"/>
</dbReference>
<dbReference type="GeneID" id="34312757"/>
<organism evidence="6 7">
    <name type="scientific">Cupriavidus necator (strain ATCC 43291 / DSM 13513 / CCUG 52238 / LMG 8453 / N-1)</name>
    <name type="common">Ralstonia eutropha</name>
    <dbReference type="NCBI Taxonomy" id="1042878"/>
    <lineage>
        <taxon>Bacteria</taxon>
        <taxon>Pseudomonadati</taxon>
        <taxon>Pseudomonadota</taxon>
        <taxon>Betaproteobacteria</taxon>
        <taxon>Burkholderiales</taxon>
        <taxon>Burkholderiaceae</taxon>
        <taxon>Cupriavidus</taxon>
    </lineage>
</organism>
<comment type="similarity">
    <text evidence="1">Belongs to the LysR transcriptional regulatory family.</text>
</comment>
<dbReference type="Proteomes" id="UP000006798">
    <property type="component" value="Plasmid pBB1"/>
</dbReference>
<accession>F8GUI9</accession>
<proteinExistence type="inferred from homology"/>
<keyword evidence="6" id="KW-0614">Plasmid</keyword>
<keyword evidence="4" id="KW-0804">Transcription</keyword>
<dbReference type="GO" id="GO:0005829">
    <property type="term" value="C:cytosol"/>
    <property type="evidence" value="ECO:0007669"/>
    <property type="project" value="TreeGrafter"/>
</dbReference>
<dbReference type="Pfam" id="PF00126">
    <property type="entry name" value="HTH_1"/>
    <property type="match status" value="1"/>
</dbReference>
<evidence type="ECO:0000313" key="6">
    <source>
        <dbReference type="EMBL" id="AEI82393.1"/>
    </source>
</evidence>
<dbReference type="SUPFAM" id="SSF46785">
    <property type="entry name" value="Winged helix' DNA-binding domain"/>
    <property type="match status" value="1"/>
</dbReference>
<evidence type="ECO:0000256" key="3">
    <source>
        <dbReference type="ARBA" id="ARBA00023125"/>
    </source>
</evidence>
<dbReference type="HOGENOM" id="CLU_039613_6_0_4"/>
<dbReference type="Pfam" id="PF03466">
    <property type="entry name" value="LysR_substrate"/>
    <property type="match status" value="1"/>
</dbReference>
<reference evidence="6 7" key="1">
    <citation type="journal article" date="2011" name="J. Bacteriol.">
        <title>Complete genome sequence of the type strain Cupriavidus necator N-1.</title>
        <authorList>
            <person name="Poehlein A."/>
            <person name="Kusian B."/>
            <person name="Friedrich B."/>
            <person name="Daniel R."/>
            <person name="Bowien B."/>
        </authorList>
    </citation>
    <scope>NUCLEOTIDE SEQUENCE [LARGE SCALE GENOMIC DNA]</scope>
    <source>
        <strain evidence="7">ATCC 43291 / DSM 13513 / CCUG 52238 / LMG 8453 / N-1</strain>
        <plasmid evidence="6 7">pBB1</plasmid>
    </source>
</reference>
<dbReference type="CDD" id="cd08421">
    <property type="entry name" value="PBP2_LTTR_like_1"/>
    <property type="match status" value="1"/>
</dbReference>
<gene>
    <name evidence="6" type="ordered locus">CNE_BB1p09820</name>
</gene>
<dbReference type="PROSITE" id="PS50931">
    <property type="entry name" value="HTH_LYSR"/>
    <property type="match status" value="1"/>
</dbReference>